<keyword evidence="5 6" id="KW-0636">Prenylation</keyword>
<comment type="function">
    <text evidence="6">The small GTPases Rab are key regulators in vesicle trafficking.</text>
</comment>
<dbReference type="SMART" id="SM00173">
    <property type="entry name" value="RAS"/>
    <property type="match status" value="1"/>
</dbReference>
<reference evidence="9" key="1">
    <citation type="submission" date="2022-08" db="EMBL/GenBank/DDBJ databases">
        <title>Novel sulfate-reducing endosymbionts in the free-living metamonad Anaeramoeba.</title>
        <authorList>
            <person name="Jerlstrom-Hultqvist J."/>
            <person name="Cepicka I."/>
            <person name="Gallot-Lavallee L."/>
            <person name="Salas-Leiva D."/>
            <person name="Curtis B.A."/>
            <person name="Zahonova K."/>
            <person name="Pipaliya S."/>
            <person name="Dacks J."/>
            <person name="Roger A.J."/>
        </authorList>
    </citation>
    <scope>NUCLEOTIDE SEQUENCE</scope>
    <source>
        <strain evidence="9">Schooner1</strain>
    </source>
</reference>
<evidence type="ECO:0000256" key="2">
    <source>
        <dbReference type="ARBA" id="ARBA00022741"/>
    </source>
</evidence>
<dbReference type="PROSITE" id="PS51421">
    <property type="entry name" value="RAS"/>
    <property type="match status" value="1"/>
</dbReference>
<dbReference type="InterPro" id="IPR030697">
    <property type="entry name" value="Rab29/Rab38/Rab32"/>
</dbReference>
<keyword evidence="8" id="KW-1133">Transmembrane helix</keyword>
<dbReference type="InterPro" id="IPR001806">
    <property type="entry name" value="Small_GTPase"/>
</dbReference>
<dbReference type="SMART" id="SM00174">
    <property type="entry name" value="RHO"/>
    <property type="match status" value="1"/>
</dbReference>
<dbReference type="Proteomes" id="UP001150062">
    <property type="component" value="Unassembled WGS sequence"/>
</dbReference>
<organism evidence="9 10">
    <name type="scientific">Anaeramoeba flamelloides</name>
    <dbReference type="NCBI Taxonomy" id="1746091"/>
    <lineage>
        <taxon>Eukaryota</taxon>
        <taxon>Metamonada</taxon>
        <taxon>Anaeramoebidae</taxon>
        <taxon>Anaeramoeba</taxon>
    </lineage>
</organism>
<dbReference type="SUPFAM" id="SSF52540">
    <property type="entry name" value="P-loop containing nucleoside triphosphate hydrolases"/>
    <property type="match status" value="1"/>
</dbReference>
<feature type="transmembrane region" description="Helical" evidence="8">
    <location>
        <begin position="12"/>
        <end position="34"/>
    </location>
</feature>
<sequence length="237" mass="27645">MTEFDDNETKEYLHKIVVVGVSFSLSSIINYLLLIKSTGKTSVIQKYVNGLFSRSYKVTIGVDFALKLMPIDEKTNVRIQFWDIAGQERYGNMTRVFYKEAMGALLVFDVTRLNTFDAVKFWKKDIDQKVFTDKKKPIPTVLLANKIDLIEQDDENWISFREKMDKYCKEKGFIKWFETSAKEDVNLHSATEFLVKYILKNNIKPYKDEEDEQSIQLKEETEEMERNESNSNSGGCC</sequence>
<keyword evidence="2 6" id="KW-0547">Nucleotide-binding</keyword>
<evidence type="ECO:0000256" key="3">
    <source>
        <dbReference type="ARBA" id="ARBA00023134"/>
    </source>
</evidence>
<dbReference type="SMART" id="SM00176">
    <property type="entry name" value="RAN"/>
    <property type="match status" value="1"/>
</dbReference>
<comment type="caution">
    <text evidence="9">The sequence shown here is derived from an EMBL/GenBank/DDBJ whole genome shotgun (WGS) entry which is preliminary data.</text>
</comment>
<dbReference type="PANTHER" id="PTHR47981:SF39">
    <property type="entry name" value="RAS-RELATED PROTEIN RAB"/>
    <property type="match status" value="1"/>
</dbReference>
<name>A0ABQ8Z4Z5_9EUKA</name>
<evidence type="ECO:0000313" key="10">
    <source>
        <dbReference type="Proteomes" id="UP001150062"/>
    </source>
</evidence>
<dbReference type="PRINTS" id="PR00449">
    <property type="entry name" value="RASTRNSFRMNG"/>
</dbReference>
<gene>
    <name evidence="9" type="ORF">M0813_14645</name>
</gene>
<keyword evidence="4 6" id="KW-0449">Lipoprotein</keyword>
<evidence type="ECO:0000256" key="6">
    <source>
        <dbReference type="RuleBase" id="RU367128"/>
    </source>
</evidence>
<keyword evidence="10" id="KW-1185">Reference proteome</keyword>
<dbReference type="NCBIfam" id="TIGR00231">
    <property type="entry name" value="small_GTP"/>
    <property type="match status" value="1"/>
</dbReference>
<protein>
    <recommendedName>
        <fullName evidence="6">Ras-related protein Rab</fullName>
    </recommendedName>
</protein>
<evidence type="ECO:0000256" key="5">
    <source>
        <dbReference type="ARBA" id="ARBA00023289"/>
    </source>
</evidence>
<proteinExistence type="inferred from homology"/>
<dbReference type="PROSITE" id="PS51419">
    <property type="entry name" value="RAB"/>
    <property type="match status" value="1"/>
</dbReference>
<evidence type="ECO:0000256" key="4">
    <source>
        <dbReference type="ARBA" id="ARBA00023288"/>
    </source>
</evidence>
<accession>A0ABQ8Z4Z5</accession>
<comment type="similarity">
    <text evidence="1 6">Belongs to the small GTPase superfamily. Rab family.</text>
</comment>
<dbReference type="Pfam" id="PF00071">
    <property type="entry name" value="Ras"/>
    <property type="match status" value="1"/>
</dbReference>
<keyword evidence="3 6" id="KW-0342">GTP-binding</keyword>
<evidence type="ECO:0000313" key="9">
    <source>
        <dbReference type="EMBL" id="KAJ6251961.1"/>
    </source>
</evidence>
<dbReference type="InterPro" id="IPR005225">
    <property type="entry name" value="Small_GTP-bd"/>
</dbReference>
<dbReference type="EMBL" id="JAOAOG010000051">
    <property type="protein sequence ID" value="KAJ6251961.1"/>
    <property type="molecule type" value="Genomic_DNA"/>
</dbReference>
<evidence type="ECO:0000256" key="7">
    <source>
        <dbReference type="SAM" id="MobiDB-lite"/>
    </source>
</evidence>
<dbReference type="InterPro" id="IPR027417">
    <property type="entry name" value="P-loop_NTPase"/>
</dbReference>
<feature type="region of interest" description="Disordered" evidence="7">
    <location>
        <begin position="210"/>
        <end position="237"/>
    </location>
</feature>
<evidence type="ECO:0000256" key="8">
    <source>
        <dbReference type="SAM" id="Phobius"/>
    </source>
</evidence>
<keyword evidence="6 8" id="KW-0472">Membrane</keyword>
<comment type="subcellular location">
    <subcellularLocation>
        <location evidence="6">Membrane</location>
        <topology evidence="6">Lipid-anchor</topology>
    </subcellularLocation>
</comment>
<evidence type="ECO:0000256" key="1">
    <source>
        <dbReference type="ARBA" id="ARBA00006270"/>
    </source>
</evidence>
<keyword evidence="8" id="KW-0812">Transmembrane</keyword>
<dbReference type="Gene3D" id="3.40.50.300">
    <property type="entry name" value="P-loop containing nucleotide triphosphate hydrolases"/>
    <property type="match status" value="1"/>
</dbReference>
<dbReference type="PANTHER" id="PTHR47981">
    <property type="entry name" value="RAB FAMILY"/>
    <property type="match status" value="1"/>
</dbReference>
<dbReference type="SMART" id="SM00175">
    <property type="entry name" value="RAB"/>
    <property type="match status" value="1"/>
</dbReference>
<dbReference type="CDD" id="cd04107">
    <property type="entry name" value="Rab32_Rab38"/>
    <property type="match status" value="1"/>
</dbReference>